<keyword evidence="3" id="KW-1185">Reference proteome</keyword>
<dbReference type="Gene3D" id="3.20.20.450">
    <property type="entry name" value="EAL domain"/>
    <property type="match status" value="1"/>
</dbReference>
<dbReference type="RefSeq" id="WP_165232298.1">
    <property type="nucleotide sequence ID" value="NZ_CP049257.1"/>
</dbReference>
<dbReference type="InterPro" id="IPR019278">
    <property type="entry name" value="DICT_dom"/>
</dbReference>
<evidence type="ECO:0000259" key="1">
    <source>
        <dbReference type="PROSITE" id="PS50883"/>
    </source>
</evidence>
<dbReference type="PANTHER" id="PTHR33121">
    <property type="entry name" value="CYCLIC DI-GMP PHOSPHODIESTERASE PDEF"/>
    <property type="match status" value="1"/>
</dbReference>
<dbReference type="InterPro" id="IPR035919">
    <property type="entry name" value="EAL_sf"/>
</dbReference>
<gene>
    <name evidence="2" type="ORF">G5V58_11015</name>
</gene>
<dbReference type="InterPro" id="IPR050706">
    <property type="entry name" value="Cyclic-di-GMP_PDE-like"/>
</dbReference>
<dbReference type="KEGG" id="nano:G5V58_11015"/>
<protein>
    <submittedName>
        <fullName evidence="2">EAL domain-containing protein</fullName>
    </submittedName>
</protein>
<dbReference type="SMART" id="SM00052">
    <property type="entry name" value="EAL"/>
    <property type="match status" value="1"/>
</dbReference>
<dbReference type="GO" id="GO:0071111">
    <property type="term" value="F:cyclic-guanylate-specific phosphodiesterase activity"/>
    <property type="evidence" value="ECO:0007669"/>
    <property type="project" value="InterPro"/>
</dbReference>
<proteinExistence type="predicted"/>
<dbReference type="AlphaFoldDB" id="A0A6G6WDN8"/>
<evidence type="ECO:0000313" key="2">
    <source>
        <dbReference type="EMBL" id="QIG43215.1"/>
    </source>
</evidence>
<dbReference type="PROSITE" id="PS50883">
    <property type="entry name" value="EAL"/>
    <property type="match status" value="1"/>
</dbReference>
<reference evidence="2 3" key="1">
    <citation type="submission" date="2020-02" db="EMBL/GenBank/DDBJ databases">
        <title>Full genome sequence of Nocardioides sp. R-3366.</title>
        <authorList>
            <person name="Im W.-T."/>
        </authorList>
    </citation>
    <scope>NUCLEOTIDE SEQUENCE [LARGE SCALE GENOMIC DNA]</scope>
    <source>
        <strain evidence="2 3">R-3366</strain>
    </source>
</reference>
<dbReference type="Pfam" id="PF10069">
    <property type="entry name" value="DICT"/>
    <property type="match status" value="1"/>
</dbReference>
<dbReference type="Proteomes" id="UP000502996">
    <property type="component" value="Chromosome"/>
</dbReference>
<name>A0A6G6WDN8_9ACTN</name>
<dbReference type="PANTHER" id="PTHR33121:SF76">
    <property type="entry name" value="SIGNALING PROTEIN"/>
    <property type="match status" value="1"/>
</dbReference>
<accession>A0A6G6WDN8</accession>
<evidence type="ECO:0000313" key="3">
    <source>
        <dbReference type="Proteomes" id="UP000502996"/>
    </source>
</evidence>
<dbReference type="EMBL" id="CP049257">
    <property type="protein sequence ID" value="QIG43215.1"/>
    <property type="molecule type" value="Genomic_DNA"/>
</dbReference>
<organism evidence="2 3">
    <name type="scientific">Nocardioides anomalus</name>
    <dbReference type="NCBI Taxonomy" id="2712223"/>
    <lineage>
        <taxon>Bacteria</taxon>
        <taxon>Bacillati</taxon>
        <taxon>Actinomycetota</taxon>
        <taxon>Actinomycetes</taxon>
        <taxon>Propionibacteriales</taxon>
        <taxon>Nocardioidaceae</taxon>
        <taxon>Nocardioides</taxon>
    </lineage>
</organism>
<dbReference type="InterPro" id="IPR001633">
    <property type="entry name" value="EAL_dom"/>
</dbReference>
<sequence length="426" mass="45564">MAQLVVEPSHAGEAEALRAVLDGARVRSVFQPIVALESGLVVGHEALARGPEGPFARPDELFGAARRTGQLAALDEACRRSALRSAVALGLTAPTTVFVNVEPEVLADAPLEELVAEAERAPGGVRVVLEVTERSLAARPAELLAALRRVRGLGWGVALDDVGVEATSLAFMALLRPDVVKLDLSLVQNPPHGGTAEIMHAVNAYAERYGASVLAEGIETEEHLMTARALGATLGQGWFFGRPTDEPDHGASTGVLELTRTGRDRPERSVRSPFDALPEGTTLRRATKGLLLELTYHLEREALRLGETCVVASTFQEARHLTPGTVRRYADLGRSAGFVCALGRDLPDEPAPGVRGASLSDDDPVLDEWDVVVISPHFATALLARDLGDDGPEMERTFEYALTYHRDTVVRAGEELVSRVAAVRPA</sequence>
<dbReference type="CDD" id="cd01948">
    <property type="entry name" value="EAL"/>
    <property type="match status" value="1"/>
</dbReference>
<dbReference type="Pfam" id="PF00563">
    <property type="entry name" value="EAL"/>
    <property type="match status" value="1"/>
</dbReference>
<dbReference type="SUPFAM" id="SSF141868">
    <property type="entry name" value="EAL domain-like"/>
    <property type="match status" value="1"/>
</dbReference>
<feature type="domain" description="EAL" evidence="1">
    <location>
        <begin position="10"/>
        <end position="257"/>
    </location>
</feature>